<proteinExistence type="predicted"/>
<evidence type="ECO:0000313" key="2">
    <source>
        <dbReference type="Proteomes" id="UP000032352"/>
    </source>
</evidence>
<dbReference type="KEGG" id="tvd:SG34_027740"/>
<dbReference type="RefSeq" id="WP_044838771.1">
    <property type="nucleotide sequence ID" value="NZ_CP059733.1"/>
</dbReference>
<reference evidence="1 2" key="1">
    <citation type="journal article" date="2015" name="Genome Announc.">
        <title>Draft Genome Sequences of Marine Isolates of Thalassomonas viridans and Thalassomonas actiniarum.</title>
        <authorList>
            <person name="Olonade I."/>
            <person name="van Zyl L.J."/>
            <person name="Trindade M."/>
        </authorList>
    </citation>
    <scope>NUCLEOTIDE SEQUENCE [LARGE SCALE GENOMIC DNA]</scope>
    <source>
        <strain evidence="1 2">XOM25</strain>
    </source>
</reference>
<sequence length="118" mass="13924">MKNLLILIVAGALFLHFYPQPKLEAWYQEQKAYVMQAFSKGTDTKVRLKAEKIYEDLQPQFYSFSPDELTYLQQITANRDAVKAFYEDYCQNRQDNPRLHPSNQTKVCKTVYNYEGLL</sequence>
<gene>
    <name evidence="1" type="ORF">SG34_027740</name>
</gene>
<dbReference type="Proteomes" id="UP000032352">
    <property type="component" value="Chromosome"/>
</dbReference>
<dbReference type="AlphaFoldDB" id="A0AAE9Z4D9"/>
<dbReference type="EMBL" id="CP059733">
    <property type="protein sequence ID" value="WDE05048.1"/>
    <property type="molecule type" value="Genomic_DNA"/>
</dbReference>
<protein>
    <submittedName>
        <fullName evidence="1">Uncharacterized protein</fullName>
    </submittedName>
</protein>
<keyword evidence="2" id="KW-1185">Reference proteome</keyword>
<reference evidence="1 2" key="2">
    <citation type="journal article" date="2022" name="Mar. Drugs">
        <title>Bioassay-Guided Fractionation Leads to the Detection of Cholic Acid Generated by the Rare Thalassomonas sp.</title>
        <authorList>
            <person name="Pheiffer F."/>
            <person name="Schneider Y.K."/>
            <person name="Hansen E.H."/>
            <person name="Andersen J.H."/>
            <person name="Isaksson J."/>
            <person name="Busche T."/>
            <person name="R C."/>
            <person name="Kalinowski J."/>
            <person name="Zyl L.V."/>
            <person name="Trindade M."/>
        </authorList>
    </citation>
    <scope>NUCLEOTIDE SEQUENCE [LARGE SCALE GENOMIC DNA]</scope>
    <source>
        <strain evidence="1 2">XOM25</strain>
    </source>
</reference>
<organism evidence="1 2">
    <name type="scientific">Thalassomonas viridans</name>
    <dbReference type="NCBI Taxonomy" id="137584"/>
    <lineage>
        <taxon>Bacteria</taxon>
        <taxon>Pseudomonadati</taxon>
        <taxon>Pseudomonadota</taxon>
        <taxon>Gammaproteobacteria</taxon>
        <taxon>Alteromonadales</taxon>
        <taxon>Colwelliaceae</taxon>
        <taxon>Thalassomonas</taxon>
    </lineage>
</organism>
<name>A0AAE9Z4D9_9GAMM</name>
<accession>A0AAE9Z4D9</accession>
<evidence type="ECO:0000313" key="1">
    <source>
        <dbReference type="EMBL" id="WDE05048.1"/>
    </source>
</evidence>